<protein>
    <recommendedName>
        <fullName evidence="3">J domain-containing protein</fullName>
    </recommendedName>
</protein>
<keyword evidence="2" id="KW-1133">Transmembrane helix</keyword>
<dbReference type="PANTHER" id="PTHR43948:SF10">
    <property type="entry name" value="MRJ, ISOFORM E"/>
    <property type="match status" value="1"/>
</dbReference>
<dbReference type="SUPFAM" id="SSF46565">
    <property type="entry name" value="Chaperone J-domain"/>
    <property type="match status" value="1"/>
</dbReference>
<dbReference type="PANTHER" id="PTHR43948">
    <property type="entry name" value="DNAJ HOMOLOG SUBFAMILY B"/>
    <property type="match status" value="1"/>
</dbReference>
<dbReference type="SMART" id="SM00271">
    <property type="entry name" value="DnaJ"/>
    <property type="match status" value="1"/>
</dbReference>
<dbReference type="RefSeq" id="WP_124329323.1">
    <property type="nucleotide sequence ID" value="NZ_BEXT01000001.1"/>
</dbReference>
<name>A0A401FYT2_9BACT</name>
<sequence length="424" mass="47560">MDIRQCYDIIGVDPGTPVKEIRQAYRDLASVWHPDRFTANPRLRQKAEEKLKQINIAYHTILKNPSPPPRTEASSGQKKSGQKPPPGVPPSAPIRASAFRDIAERFLDQLNACKFRLLYIGAGLMCLCAIPVIVNLVFSAFHPDPPFHLSGADAARSPGAVSGSSEMIPEESADDQDSGSYAWLEDLKKRIEMERLALLEWAAADTDKKEASDQKSASGEAAPDADEPDWPEIPEIRLRTEPDVVYDPAAIERQRRERERLARIQKDAQESLRIREAEISRQETLRRIAHRERVIRTRLGRTGGRYAEQAGGIVLDTYTGRMWAMVDSYAESGHYMTYSSASAYVRNLRTGGYGDWRMPSASELTEIYRRKPFFPHAGTKWLWTSEVYSKGWHRIAKIVNPGAVTSGPNQANLSEYGAVQAVRP</sequence>
<dbReference type="Proteomes" id="UP000288096">
    <property type="component" value="Unassembled WGS sequence"/>
</dbReference>
<dbReference type="Pfam" id="PF07603">
    <property type="entry name" value="Lcl_C"/>
    <property type="match status" value="1"/>
</dbReference>
<dbReference type="EMBL" id="BEXT01000001">
    <property type="protein sequence ID" value="GBC62124.1"/>
    <property type="molecule type" value="Genomic_DNA"/>
</dbReference>
<reference evidence="5" key="2">
    <citation type="submission" date="2019-01" db="EMBL/GenBank/DDBJ databases">
        <title>Genome sequence of Desulfonema ishimotonii strain Tokyo 01.</title>
        <authorList>
            <person name="Fukui M."/>
        </authorList>
    </citation>
    <scope>NUCLEOTIDE SEQUENCE [LARGE SCALE GENOMIC DNA]</scope>
    <source>
        <strain evidence="5">Tokyo 01</strain>
    </source>
</reference>
<dbReference type="GO" id="GO:0051087">
    <property type="term" value="F:protein-folding chaperone binding"/>
    <property type="evidence" value="ECO:0007669"/>
    <property type="project" value="TreeGrafter"/>
</dbReference>
<dbReference type="Gene3D" id="1.10.287.110">
    <property type="entry name" value="DnaJ domain"/>
    <property type="match status" value="1"/>
</dbReference>
<feature type="region of interest" description="Disordered" evidence="1">
    <location>
        <begin position="208"/>
        <end position="235"/>
    </location>
</feature>
<gene>
    <name evidence="4" type="ORF">DENIS_3087</name>
</gene>
<dbReference type="Pfam" id="PF00226">
    <property type="entry name" value="DnaJ"/>
    <property type="match status" value="1"/>
</dbReference>
<dbReference type="AlphaFoldDB" id="A0A401FYT2"/>
<feature type="region of interest" description="Disordered" evidence="1">
    <location>
        <begin position="62"/>
        <end position="94"/>
    </location>
</feature>
<proteinExistence type="predicted"/>
<evidence type="ECO:0000313" key="5">
    <source>
        <dbReference type="Proteomes" id="UP000288096"/>
    </source>
</evidence>
<feature type="compositionally biased region" description="Pro residues" evidence="1">
    <location>
        <begin position="83"/>
        <end position="92"/>
    </location>
</feature>
<feature type="region of interest" description="Disordered" evidence="1">
    <location>
        <begin position="154"/>
        <end position="179"/>
    </location>
</feature>
<dbReference type="InterPro" id="IPR011460">
    <property type="entry name" value="Lcl_C"/>
</dbReference>
<dbReference type="OrthoDB" id="5414729at2"/>
<organism evidence="4 5">
    <name type="scientific">Desulfonema ishimotonii</name>
    <dbReference type="NCBI Taxonomy" id="45657"/>
    <lineage>
        <taxon>Bacteria</taxon>
        <taxon>Pseudomonadati</taxon>
        <taxon>Thermodesulfobacteriota</taxon>
        <taxon>Desulfobacteria</taxon>
        <taxon>Desulfobacterales</taxon>
        <taxon>Desulfococcaceae</taxon>
        <taxon>Desulfonema</taxon>
    </lineage>
</organism>
<dbReference type="InterPro" id="IPR001623">
    <property type="entry name" value="DnaJ_domain"/>
</dbReference>
<keyword evidence="2" id="KW-0812">Transmembrane</keyword>
<dbReference type="PRINTS" id="PR00625">
    <property type="entry name" value="JDOMAIN"/>
</dbReference>
<keyword evidence="2" id="KW-0472">Membrane</keyword>
<feature type="compositionally biased region" description="Acidic residues" evidence="1">
    <location>
        <begin position="168"/>
        <end position="177"/>
    </location>
</feature>
<dbReference type="PROSITE" id="PS50076">
    <property type="entry name" value="DNAJ_2"/>
    <property type="match status" value="1"/>
</dbReference>
<comment type="caution">
    <text evidence="4">The sequence shown here is derived from an EMBL/GenBank/DDBJ whole genome shotgun (WGS) entry which is preliminary data.</text>
</comment>
<feature type="transmembrane region" description="Helical" evidence="2">
    <location>
        <begin position="117"/>
        <end position="141"/>
    </location>
</feature>
<accession>A0A401FYT2</accession>
<evidence type="ECO:0000256" key="1">
    <source>
        <dbReference type="SAM" id="MobiDB-lite"/>
    </source>
</evidence>
<evidence type="ECO:0000259" key="3">
    <source>
        <dbReference type="PROSITE" id="PS50076"/>
    </source>
</evidence>
<reference evidence="5" key="1">
    <citation type="submission" date="2017-11" db="EMBL/GenBank/DDBJ databases">
        <authorList>
            <person name="Watanabe M."/>
            <person name="Kojima H."/>
        </authorList>
    </citation>
    <scope>NUCLEOTIDE SEQUENCE [LARGE SCALE GENOMIC DNA]</scope>
    <source>
        <strain evidence="5">Tokyo 01</strain>
    </source>
</reference>
<feature type="domain" description="J" evidence="3">
    <location>
        <begin position="5"/>
        <end position="66"/>
    </location>
</feature>
<dbReference type="GO" id="GO:0044183">
    <property type="term" value="F:protein folding chaperone"/>
    <property type="evidence" value="ECO:0007669"/>
    <property type="project" value="TreeGrafter"/>
</dbReference>
<dbReference type="GO" id="GO:0051082">
    <property type="term" value="F:unfolded protein binding"/>
    <property type="evidence" value="ECO:0007669"/>
    <property type="project" value="TreeGrafter"/>
</dbReference>
<keyword evidence="5" id="KW-1185">Reference proteome</keyword>
<dbReference type="CDD" id="cd06257">
    <property type="entry name" value="DnaJ"/>
    <property type="match status" value="1"/>
</dbReference>
<dbReference type="InterPro" id="IPR036869">
    <property type="entry name" value="J_dom_sf"/>
</dbReference>
<evidence type="ECO:0000256" key="2">
    <source>
        <dbReference type="SAM" id="Phobius"/>
    </source>
</evidence>
<evidence type="ECO:0000313" key="4">
    <source>
        <dbReference type="EMBL" id="GBC62124.1"/>
    </source>
</evidence>
<feature type="compositionally biased region" description="Acidic residues" evidence="1">
    <location>
        <begin position="223"/>
        <end position="232"/>
    </location>
</feature>
<dbReference type="GO" id="GO:0005737">
    <property type="term" value="C:cytoplasm"/>
    <property type="evidence" value="ECO:0007669"/>
    <property type="project" value="TreeGrafter"/>
</dbReference>